<dbReference type="Gene3D" id="1.10.10.10">
    <property type="entry name" value="Winged helix-like DNA-binding domain superfamily/Winged helix DNA-binding domain"/>
    <property type="match status" value="1"/>
</dbReference>
<dbReference type="InterPro" id="IPR011006">
    <property type="entry name" value="CheY-like_superfamily"/>
</dbReference>
<name>A0A9X1NZK8_9HYPH</name>
<dbReference type="SMART" id="SM01012">
    <property type="entry name" value="ANTAR"/>
    <property type="match status" value="1"/>
</dbReference>
<dbReference type="PROSITE" id="PS50921">
    <property type="entry name" value="ANTAR"/>
    <property type="match status" value="1"/>
</dbReference>
<dbReference type="Pfam" id="PF03861">
    <property type="entry name" value="ANTAR"/>
    <property type="match status" value="1"/>
</dbReference>
<keyword evidence="3" id="KW-1185">Reference proteome</keyword>
<dbReference type="GO" id="GO:0003723">
    <property type="term" value="F:RNA binding"/>
    <property type="evidence" value="ECO:0007669"/>
    <property type="project" value="InterPro"/>
</dbReference>
<gene>
    <name evidence="2" type="ORF">LZD57_01390</name>
</gene>
<organism evidence="2 3">
    <name type="scientific">Jiella avicenniae</name>
    <dbReference type="NCBI Taxonomy" id="2907202"/>
    <lineage>
        <taxon>Bacteria</taxon>
        <taxon>Pseudomonadati</taxon>
        <taxon>Pseudomonadota</taxon>
        <taxon>Alphaproteobacteria</taxon>
        <taxon>Hyphomicrobiales</taxon>
        <taxon>Aurantimonadaceae</taxon>
        <taxon>Jiella</taxon>
    </lineage>
</organism>
<evidence type="ECO:0000313" key="2">
    <source>
        <dbReference type="EMBL" id="MCE7026631.1"/>
    </source>
</evidence>
<dbReference type="SUPFAM" id="SSF52172">
    <property type="entry name" value="CheY-like"/>
    <property type="match status" value="1"/>
</dbReference>
<dbReference type="EMBL" id="JAJUWU010000001">
    <property type="protein sequence ID" value="MCE7026631.1"/>
    <property type="molecule type" value="Genomic_DNA"/>
</dbReference>
<dbReference type="InterPro" id="IPR049021">
    <property type="entry name" value="AmiR_N"/>
</dbReference>
<dbReference type="Gene3D" id="3.40.50.2300">
    <property type="match status" value="1"/>
</dbReference>
<proteinExistence type="predicted"/>
<dbReference type="AlphaFoldDB" id="A0A9X1NZK8"/>
<protein>
    <submittedName>
        <fullName evidence="2">ANTAR domain-containing protein</fullName>
    </submittedName>
</protein>
<accession>A0A9X1NZK8</accession>
<dbReference type="InterPro" id="IPR036388">
    <property type="entry name" value="WH-like_DNA-bd_sf"/>
</dbReference>
<sequence>MTRRARIPNLGGATAYVLHRPHPATAPLMRQLTAIGLVAVEVWPELPAEALGADFCFFDADLGFDDQFPWKPGEAPMPLIAMIGSEAPGRIEWALAAGADSHLVKPVGNSGIYAALLIARRGFEARRALAAEVETLRSRVSERQTIVKAVVALSAGGVGEERAYGQLRALAMTWQVTIEEAARRIVELERGERREQPVAK</sequence>
<reference evidence="2" key="1">
    <citation type="submission" date="2022-01" db="EMBL/GenBank/DDBJ databases">
        <title>Jiella avicenniae sp. nov., a novel endophytic bacterium isolated from bark of Avicennia marina.</title>
        <authorList>
            <person name="Tuo L."/>
        </authorList>
    </citation>
    <scope>NUCLEOTIDE SEQUENCE</scope>
    <source>
        <strain evidence="2">CBK1P-4</strain>
    </source>
</reference>
<dbReference type="Proteomes" id="UP001139035">
    <property type="component" value="Unassembled WGS sequence"/>
</dbReference>
<evidence type="ECO:0000259" key="1">
    <source>
        <dbReference type="PROSITE" id="PS50921"/>
    </source>
</evidence>
<dbReference type="RefSeq" id="WP_233717319.1">
    <property type="nucleotide sequence ID" value="NZ_JAJUWU010000001.1"/>
</dbReference>
<comment type="caution">
    <text evidence="2">The sequence shown here is derived from an EMBL/GenBank/DDBJ whole genome shotgun (WGS) entry which is preliminary data.</text>
</comment>
<dbReference type="Pfam" id="PF21332">
    <property type="entry name" value="AmiR_N"/>
    <property type="match status" value="1"/>
</dbReference>
<dbReference type="PIRSF" id="PIRSF036382">
    <property type="entry name" value="RR_antiterm"/>
    <property type="match status" value="1"/>
</dbReference>
<dbReference type="InterPro" id="IPR008327">
    <property type="entry name" value="Sig_transdc_resp-reg_antiterm"/>
</dbReference>
<feature type="domain" description="ANTAR" evidence="1">
    <location>
        <begin position="126"/>
        <end position="186"/>
    </location>
</feature>
<dbReference type="InterPro" id="IPR005561">
    <property type="entry name" value="ANTAR"/>
</dbReference>
<evidence type="ECO:0000313" key="3">
    <source>
        <dbReference type="Proteomes" id="UP001139035"/>
    </source>
</evidence>